<accession>A0AAU7JTJ1</accession>
<dbReference type="InterPro" id="IPR001842">
    <property type="entry name" value="Peptidase_M36"/>
</dbReference>
<evidence type="ECO:0000313" key="2">
    <source>
        <dbReference type="EMBL" id="XBO43732.1"/>
    </source>
</evidence>
<name>A0AAU7JTJ1_9MICO</name>
<evidence type="ECO:0000256" key="1">
    <source>
        <dbReference type="SAM" id="SignalP"/>
    </source>
</evidence>
<keyword evidence="1" id="KW-0732">Signal</keyword>
<dbReference type="Gene3D" id="1.10.390.10">
    <property type="entry name" value="Neutral Protease Domain 2"/>
    <property type="match status" value="1"/>
</dbReference>
<dbReference type="AlphaFoldDB" id="A0AAU7JTJ1"/>
<dbReference type="GO" id="GO:0004222">
    <property type="term" value="F:metalloendopeptidase activity"/>
    <property type="evidence" value="ECO:0007669"/>
    <property type="project" value="InterPro"/>
</dbReference>
<dbReference type="EMBL" id="CP157483">
    <property type="protein sequence ID" value="XBO43732.1"/>
    <property type="molecule type" value="Genomic_DNA"/>
</dbReference>
<dbReference type="GO" id="GO:0005615">
    <property type="term" value="C:extracellular space"/>
    <property type="evidence" value="ECO:0007669"/>
    <property type="project" value="InterPro"/>
</dbReference>
<dbReference type="RefSeq" id="WP_406831182.1">
    <property type="nucleotide sequence ID" value="NZ_CP157483.1"/>
</dbReference>
<organism evidence="2">
    <name type="scientific">Pedococcus sp. KACC 23699</name>
    <dbReference type="NCBI Taxonomy" id="3149228"/>
    <lineage>
        <taxon>Bacteria</taxon>
        <taxon>Bacillati</taxon>
        <taxon>Actinomycetota</taxon>
        <taxon>Actinomycetes</taxon>
        <taxon>Micrococcales</taxon>
        <taxon>Intrasporangiaceae</taxon>
        <taxon>Pedococcus</taxon>
    </lineage>
</organism>
<dbReference type="Pfam" id="PF02128">
    <property type="entry name" value="Peptidase_M36"/>
    <property type="match status" value="1"/>
</dbReference>
<reference evidence="2" key="1">
    <citation type="submission" date="2024-05" db="EMBL/GenBank/DDBJ databases">
        <authorList>
            <person name="Kim S."/>
            <person name="Heo J."/>
            <person name="Choi H."/>
            <person name="Choi Y."/>
            <person name="Kwon S.-W."/>
            <person name="Kim Y."/>
        </authorList>
    </citation>
    <scope>NUCLEOTIDE SEQUENCE</scope>
    <source>
        <strain evidence="2">KACC 23699</strain>
    </source>
</reference>
<feature type="chain" id="PRO_5043817749" evidence="1">
    <location>
        <begin position="30"/>
        <end position="352"/>
    </location>
</feature>
<dbReference type="GO" id="GO:0008270">
    <property type="term" value="F:zinc ion binding"/>
    <property type="evidence" value="ECO:0007669"/>
    <property type="project" value="InterPro"/>
</dbReference>
<dbReference type="SUPFAM" id="SSF55486">
    <property type="entry name" value="Metalloproteases ('zincins'), catalytic domain"/>
    <property type="match status" value="1"/>
</dbReference>
<feature type="signal peptide" evidence="1">
    <location>
        <begin position="1"/>
        <end position="29"/>
    </location>
</feature>
<protein>
    <submittedName>
        <fullName evidence="2">M36 family metallopeptidase</fullName>
    </submittedName>
</protein>
<sequence>MTRTRRTAAVAAVGATALALCVAAAPAHAGKATDTTTGSGSVFMVNPVQSSGDQSLTDQNDSDAAVPASAYATVPIRNLDGSGYLRGEWATVASATGTPAYSSTNTFRYTRHQDQFEQVMAYFWVNQAQEYLQSLGFGSTLPGIVHQSFDVKVDQYGGDNSYQTDKPYRVRLGKGGVDDAEDAEVIVHEYGHAVHASQVPGYGTSEEAGSIGESFGDYFAVSVGLAAAKQYGWPVKAQEACPMDWDSTSYTAAPHCIRRFDLNLTVADKKGEVHYDGQIWSQALWEIRKGYQAMGKPTTAWDRTLINSQFRYAPGTSFSAAAKATYTEALAKDGAAAASLVKSRFAARGIVF</sequence>
<dbReference type="InterPro" id="IPR027268">
    <property type="entry name" value="Peptidase_M4/M1_CTD_sf"/>
</dbReference>
<gene>
    <name evidence="2" type="ORF">ABEG17_19590</name>
</gene>
<proteinExistence type="predicted"/>